<dbReference type="AlphaFoldDB" id="A0A6P0H780"/>
<dbReference type="PRINTS" id="PR00081">
    <property type="entry name" value="GDHRDH"/>
</dbReference>
<dbReference type="EMBL" id="JAAGWH010000017">
    <property type="protein sequence ID" value="NEK94235.1"/>
    <property type="molecule type" value="Genomic_DNA"/>
</dbReference>
<comment type="caution">
    <text evidence="4">The sequence shown here is derived from an EMBL/GenBank/DDBJ whole genome shotgun (WGS) entry which is preliminary data.</text>
</comment>
<dbReference type="PRINTS" id="PR00080">
    <property type="entry name" value="SDRFAMILY"/>
</dbReference>
<evidence type="ECO:0000313" key="4">
    <source>
        <dbReference type="EMBL" id="NEN51003.1"/>
    </source>
</evidence>
<dbReference type="PANTHER" id="PTHR43639">
    <property type="entry name" value="OXIDOREDUCTASE, SHORT-CHAIN DEHYDROGENASE/REDUCTASE FAMILY (AFU_ORTHOLOGUE AFUA_5G02870)"/>
    <property type="match status" value="1"/>
</dbReference>
<dbReference type="FunFam" id="3.40.50.720:FF:000084">
    <property type="entry name" value="Short-chain dehydrogenase reductase"/>
    <property type="match status" value="1"/>
</dbReference>
<evidence type="ECO:0000313" key="6">
    <source>
        <dbReference type="Proteomes" id="UP000471152"/>
    </source>
</evidence>
<dbReference type="EMBL" id="JAAGWB010000017">
    <property type="protein sequence ID" value="NEN51003.1"/>
    <property type="molecule type" value="Genomic_DNA"/>
</dbReference>
<dbReference type="Pfam" id="PF13561">
    <property type="entry name" value="adh_short_C2"/>
    <property type="match status" value="1"/>
</dbReference>
<organism evidence="4 6">
    <name type="scientific">Modestobacter muralis</name>
    <dbReference type="NCBI Taxonomy" id="1608614"/>
    <lineage>
        <taxon>Bacteria</taxon>
        <taxon>Bacillati</taxon>
        <taxon>Actinomycetota</taxon>
        <taxon>Actinomycetes</taxon>
        <taxon>Geodermatophilales</taxon>
        <taxon>Geodermatophilaceae</taxon>
        <taxon>Modestobacter</taxon>
    </lineage>
</organism>
<dbReference type="GO" id="GO:0016491">
    <property type="term" value="F:oxidoreductase activity"/>
    <property type="evidence" value="ECO:0007669"/>
    <property type="project" value="UniProtKB-KW"/>
</dbReference>
<keyword evidence="2" id="KW-0560">Oxidoreductase</keyword>
<dbReference type="PANTHER" id="PTHR43639:SF1">
    <property type="entry name" value="SHORT-CHAIN DEHYDROGENASE_REDUCTASE FAMILY PROTEIN"/>
    <property type="match status" value="1"/>
</dbReference>
<dbReference type="CDD" id="cd05233">
    <property type="entry name" value="SDR_c"/>
    <property type="match status" value="1"/>
</dbReference>
<dbReference type="SUPFAM" id="SSF51735">
    <property type="entry name" value="NAD(P)-binding Rossmann-fold domains"/>
    <property type="match status" value="1"/>
</dbReference>
<dbReference type="Proteomes" id="UP000468828">
    <property type="component" value="Unassembled WGS sequence"/>
</dbReference>
<accession>A0A6P0H780</accession>
<evidence type="ECO:0000313" key="3">
    <source>
        <dbReference type="EMBL" id="NEK94235.1"/>
    </source>
</evidence>
<dbReference type="Gene3D" id="3.40.50.720">
    <property type="entry name" value="NAD(P)-binding Rossmann-like Domain"/>
    <property type="match status" value="1"/>
</dbReference>
<dbReference type="InterPro" id="IPR036291">
    <property type="entry name" value="NAD(P)-bd_dom_sf"/>
</dbReference>
<reference evidence="4 6" key="2">
    <citation type="submission" date="2020-02" db="EMBL/GenBank/DDBJ databases">
        <title>The WGS of Modestobacter muralis DSM 100205.</title>
        <authorList>
            <person name="Jiang Z."/>
        </authorList>
    </citation>
    <scope>NUCLEOTIDE SEQUENCE [LARGE SCALE GENOMIC DNA]</scope>
    <source>
        <strain evidence="4 6">DSM 100205</strain>
    </source>
</reference>
<evidence type="ECO:0000256" key="2">
    <source>
        <dbReference type="ARBA" id="ARBA00023002"/>
    </source>
</evidence>
<gene>
    <name evidence="4" type="ORF">G3R41_08620</name>
    <name evidence="3" type="ORF">GCU67_08615</name>
</gene>
<proteinExistence type="inferred from homology"/>
<reference evidence="3 5" key="1">
    <citation type="submission" date="2020-01" db="EMBL/GenBank/DDBJ databases">
        <title>the WGS Modestobacter muralis CPCC 204518.</title>
        <authorList>
            <person name="Jiang Z."/>
        </authorList>
    </citation>
    <scope>NUCLEOTIDE SEQUENCE [LARGE SCALE GENOMIC DNA]</scope>
    <source>
        <strain evidence="3 5">DSM 100205</strain>
    </source>
</reference>
<keyword evidence="5" id="KW-1185">Reference proteome</keyword>
<protein>
    <submittedName>
        <fullName evidence="4">SDR family oxidoreductase</fullName>
    </submittedName>
</protein>
<comment type="similarity">
    <text evidence="1">Belongs to the short-chain dehydrogenases/reductases (SDR) family.</text>
</comment>
<dbReference type="Proteomes" id="UP000471152">
    <property type="component" value="Unassembled WGS sequence"/>
</dbReference>
<dbReference type="RefSeq" id="WP_163610694.1">
    <property type="nucleotide sequence ID" value="NZ_JAAGWB010000017.1"/>
</dbReference>
<dbReference type="InterPro" id="IPR020904">
    <property type="entry name" value="Sc_DH/Rdtase_CS"/>
</dbReference>
<dbReference type="InterPro" id="IPR002347">
    <property type="entry name" value="SDR_fam"/>
</dbReference>
<dbReference type="PROSITE" id="PS00061">
    <property type="entry name" value="ADH_SHORT"/>
    <property type="match status" value="1"/>
</dbReference>
<sequence length="258" mass="25380">MTSPAPAGRLAGRTALVTGSTSGIGAATAHLLAAEGATVAVSGRDATRGGAVVAAITAAGGRATFVPADLGGSYADLRAFAAAATAALGGRVDVLVNNAGIYPVTATADLPDADLDAMLAVNVRAPHVLVGELAPAMVERGSGVVVTIGSWMASVGSPFGAMYTATKAAAEQLTRAWAAEFGPRGVRVNTVAPGVTLTPGNEAARAVLDAMTATTPAGVVVRPEDVARGVLYLASDDAAMVHGTTLYVDGGISSTKLA</sequence>
<evidence type="ECO:0000256" key="1">
    <source>
        <dbReference type="ARBA" id="ARBA00006484"/>
    </source>
</evidence>
<name>A0A6P0H780_9ACTN</name>
<evidence type="ECO:0000313" key="5">
    <source>
        <dbReference type="Proteomes" id="UP000468828"/>
    </source>
</evidence>